<dbReference type="PANTHER" id="PTHR11384:SF59">
    <property type="entry name" value="LYSOSOMAL COBALAMIN TRANSPORTER ABCD4"/>
    <property type="match status" value="1"/>
</dbReference>
<dbReference type="InterPro" id="IPR003439">
    <property type="entry name" value="ABC_transporter-like_ATP-bd"/>
</dbReference>
<evidence type="ECO:0000256" key="8">
    <source>
        <dbReference type="ARBA" id="ARBA00023136"/>
    </source>
</evidence>
<feature type="transmembrane region" description="Helical" evidence="9">
    <location>
        <begin position="122"/>
        <end position="146"/>
    </location>
</feature>
<keyword evidence="4 9" id="KW-0812">Transmembrane</keyword>
<dbReference type="SMART" id="SM00382">
    <property type="entry name" value="AAA"/>
    <property type="match status" value="1"/>
</dbReference>
<dbReference type="CDD" id="cd03223">
    <property type="entry name" value="ABCD_peroxisomal_ALDP"/>
    <property type="match status" value="1"/>
</dbReference>
<dbReference type="GO" id="GO:0140359">
    <property type="term" value="F:ABC-type transporter activity"/>
    <property type="evidence" value="ECO:0007669"/>
    <property type="project" value="InterPro"/>
</dbReference>
<evidence type="ECO:0000256" key="4">
    <source>
        <dbReference type="ARBA" id="ARBA00022692"/>
    </source>
</evidence>
<evidence type="ECO:0000313" key="13">
    <source>
        <dbReference type="Proteomes" id="UP001301350"/>
    </source>
</evidence>
<dbReference type="GO" id="GO:0016020">
    <property type="term" value="C:membrane"/>
    <property type="evidence" value="ECO:0007669"/>
    <property type="project" value="InterPro"/>
</dbReference>
<keyword evidence="7 9" id="KW-1133">Transmembrane helix</keyword>
<feature type="transmembrane region" description="Helical" evidence="9">
    <location>
        <begin position="287"/>
        <end position="306"/>
    </location>
</feature>
<sequence>MAFVTALGKRSGALSRSFAHRQLPPVCGDVGHAASAWVGRRWLRARQRVHAPWMERCRRAQLHPQPSCRQLQASTAANTDGMLQQRTPNVWQQRVARAAALMRRLAALSVPFWTEPDVRRSAWLWTLGTLLLAFATTLYAVSLSFVQRFFWNALNAKDVPKYRNFLLVYVSALVLGPPLLTLFEWVKQRTVLLWRRFLTERLLGGYFADKRYYEIGNRIAMGSLGGGGGGAGTAAATPLTLDNVDQRISEDIRSFTDKAMGFGCTAVVAFFDLLLFSVILYRIQSQLFYILVVYATLGTSITLWIGRDLVRRNTQQLRLEADFRYSLVRVRENAESIAFYSGEEQEKAEVIRRFRGAYDNMLGLLGLQRNVQFATTWYRFLIQVVPAVVVSERYFSGQIPLGALSQAFFSYNHVLNDLSLVVHEFVNLSAFAAAVNRLHDFQSALGEPVIPSKAAGGGGDDGAAAGSRILVRIGAATMPSANDVLVLDKLSVYTPNGRRLLVNQLDLLISNGMRVLVAGESGIGKSSTIRAIAGLWKRGSGAVYRRASPEHTLFISQRPYLALGTLRQNLFYPRHGHDLQHVSDETVREVLRKVNLPDLLDRLGGLDVECDFAAILSLGEQQRLAFARLLLQPKRIELAILDESTSGLDVDNERRMYRLLKEMNVTVLSVGNRPTLLQHHERVCRLMRDGTWRVEDPDQALDYVLGQAG</sequence>
<dbReference type="PROSITE" id="PS50929">
    <property type="entry name" value="ABC_TM1F"/>
    <property type="match status" value="1"/>
</dbReference>
<dbReference type="Gene3D" id="1.20.1560.10">
    <property type="entry name" value="ABC transporter type 1, transmembrane domain"/>
    <property type="match status" value="1"/>
</dbReference>
<evidence type="ECO:0000313" key="12">
    <source>
        <dbReference type="EMBL" id="KAK4535671.1"/>
    </source>
</evidence>
<evidence type="ECO:0000259" key="11">
    <source>
        <dbReference type="PROSITE" id="PS50929"/>
    </source>
</evidence>
<comment type="caution">
    <text evidence="12">The sequence shown here is derived from an EMBL/GenBank/DDBJ whole genome shotgun (WGS) entry which is preliminary data.</text>
</comment>
<evidence type="ECO:0000256" key="9">
    <source>
        <dbReference type="SAM" id="Phobius"/>
    </source>
</evidence>
<evidence type="ECO:0000256" key="1">
    <source>
        <dbReference type="ARBA" id="ARBA00008575"/>
    </source>
</evidence>
<dbReference type="InterPro" id="IPR003593">
    <property type="entry name" value="AAA+_ATPase"/>
</dbReference>
<gene>
    <name evidence="12" type="ORF">CDCA_CDCA05G1696</name>
</gene>
<dbReference type="InterPro" id="IPR011527">
    <property type="entry name" value="ABC1_TM_dom"/>
</dbReference>
<dbReference type="Pfam" id="PF00005">
    <property type="entry name" value="ABC_tran"/>
    <property type="match status" value="1"/>
</dbReference>
<keyword evidence="5" id="KW-0547">Nucleotide-binding</keyword>
<dbReference type="Pfam" id="PF06472">
    <property type="entry name" value="ABC_membrane_2"/>
    <property type="match status" value="1"/>
</dbReference>
<evidence type="ECO:0000256" key="2">
    <source>
        <dbReference type="ARBA" id="ARBA00014334"/>
    </source>
</evidence>
<dbReference type="EMBL" id="JANCYW010000005">
    <property type="protein sequence ID" value="KAK4535671.1"/>
    <property type="molecule type" value="Genomic_DNA"/>
</dbReference>
<keyword evidence="6" id="KW-0067">ATP-binding</keyword>
<keyword evidence="13" id="KW-1185">Reference proteome</keyword>
<dbReference type="InterPro" id="IPR017871">
    <property type="entry name" value="ABC_transporter-like_CS"/>
</dbReference>
<dbReference type="InterPro" id="IPR036640">
    <property type="entry name" value="ABC1_TM_sf"/>
</dbReference>
<feature type="domain" description="ABC transporter" evidence="10">
    <location>
        <begin position="485"/>
        <end position="708"/>
    </location>
</feature>
<dbReference type="Gene3D" id="3.40.50.300">
    <property type="entry name" value="P-loop containing nucleotide triphosphate hydrolases"/>
    <property type="match status" value="1"/>
</dbReference>
<accession>A0AAV9IU29</accession>
<evidence type="ECO:0000256" key="6">
    <source>
        <dbReference type="ARBA" id="ARBA00022840"/>
    </source>
</evidence>
<dbReference type="Proteomes" id="UP001301350">
    <property type="component" value="Unassembled WGS sequence"/>
</dbReference>
<feature type="domain" description="ABC transmembrane type-1" evidence="11">
    <location>
        <begin position="127"/>
        <end position="430"/>
    </location>
</feature>
<feature type="transmembrane region" description="Helical" evidence="9">
    <location>
        <begin position="166"/>
        <end position="186"/>
    </location>
</feature>
<evidence type="ECO:0000256" key="7">
    <source>
        <dbReference type="ARBA" id="ARBA00022989"/>
    </source>
</evidence>
<reference evidence="12 13" key="1">
    <citation type="submission" date="2022-07" db="EMBL/GenBank/DDBJ databases">
        <title>Genome-wide signatures of adaptation to extreme environments.</title>
        <authorList>
            <person name="Cho C.H."/>
            <person name="Yoon H.S."/>
        </authorList>
    </citation>
    <scope>NUCLEOTIDE SEQUENCE [LARGE SCALE GENOMIC DNA]</scope>
    <source>
        <strain evidence="12 13">DBV 063 E5</strain>
    </source>
</reference>
<dbReference type="PROSITE" id="PS50893">
    <property type="entry name" value="ABC_TRANSPORTER_2"/>
    <property type="match status" value="1"/>
</dbReference>
<dbReference type="AlphaFoldDB" id="A0AAV9IU29"/>
<protein>
    <recommendedName>
        <fullName evidence="2">Probable ATP-dependent transporter ycf16</fullName>
    </recommendedName>
</protein>
<proteinExistence type="inferred from homology"/>
<feature type="transmembrane region" description="Helical" evidence="9">
    <location>
        <begin position="259"/>
        <end position="281"/>
    </location>
</feature>
<evidence type="ECO:0000259" key="10">
    <source>
        <dbReference type="PROSITE" id="PS50893"/>
    </source>
</evidence>
<dbReference type="InterPro" id="IPR027417">
    <property type="entry name" value="P-loop_NTPase"/>
</dbReference>
<dbReference type="GO" id="GO:0005524">
    <property type="term" value="F:ATP binding"/>
    <property type="evidence" value="ECO:0007669"/>
    <property type="project" value="UniProtKB-KW"/>
</dbReference>
<dbReference type="SUPFAM" id="SSF90123">
    <property type="entry name" value="ABC transporter transmembrane region"/>
    <property type="match status" value="1"/>
</dbReference>
<keyword evidence="8 9" id="KW-0472">Membrane</keyword>
<dbReference type="PANTHER" id="PTHR11384">
    <property type="entry name" value="ATP-BINDING CASSETTE, SUB-FAMILY D MEMBER"/>
    <property type="match status" value="1"/>
</dbReference>
<evidence type="ECO:0000256" key="5">
    <source>
        <dbReference type="ARBA" id="ARBA00022741"/>
    </source>
</evidence>
<name>A0AAV9IU29_CYACA</name>
<dbReference type="SUPFAM" id="SSF52540">
    <property type="entry name" value="P-loop containing nucleoside triphosphate hydrolases"/>
    <property type="match status" value="1"/>
</dbReference>
<dbReference type="InterPro" id="IPR050835">
    <property type="entry name" value="ABC_transporter_sub-D"/>
</dbReference>
<dbReference type="GO" id="GO:0016887">
    <property type="term" value="F:ATP hydrolysis activity"/>
    <property type="evidence" value="ECO:0007669"/>
    <property type="project" value="InterPro"/>
</dbReference>
<comment type="similarity">
    <text evidence="1">Belongs to the ABC transporter superfamily. ABCD family. Peroxisomal fatty acyl CoA transporter (TC 3.A.1.203) subfamily.</text>
</comment>
<organism evidence="12 13">
    <name type="scientific">Cyanidium caldarium</name>
    <name type="common">Red alga</name>
    <dbReference type="NCBI Taxonomy" id="2771"/>
    <lineage>
        <taxon>Eukaryota</taxon>
        <taxon>Rhodophyta</taxon>
        <taxon>Bangiophyceae</taxon>
        <taxon>Cyanidiales</taxon>
        <taxon>Cyanidiaceae</taxon>
        <taxon>Cyanidium</taxon>
    </lineage>
</organism>
<evidence type="ECO:0000256" key="3">
    <source>
        <dbReference type="ARBA" id="ARBA00022448"/>
    </source>
</evidence>
<keyword evidence="3" id="KW-0813">Transport</keyword>
<dbReference type="PROSITE" id="PS00211">
    <property type="entry name" value="ABC_TRANSPORTER_1"/>
    <property type="match status" value="1"/>
</dbReference>